<gene>
    <name evidence="1" type="ORF">AU192_19825</name>
</gene>
<dbReference type="Pfam" id="PF13450">
    <property type="entry name" value="NAD_binding_8"/>
    <property type="match status" value="1"/>
</dbReference>
<name>A0A101A3F7_9MYCO</name>
<dbReference type="PANTHER" id="PTHR10668">
    <property type="entry name" value="PHYTOENE DEHYDROGENASE"/>
    <property type="match status" value="1"/>
</dbReference>
<keyword evidence="2" id="KW-1185">Reference proteome</keyword>
<evidence type="ECO:0000313" key="1">
    <source>
        <dbReference type="EMBL" id="KUI12323.1"/>
    </source>
</evidence>
<protein>
    <submittedName>
        <fullName evidence="1">Phytoene dehydrogenase</fullName>
    </submittedName>
</protein>
<dbReference type="Gene3D" id="3.50.50.60">
    <property type="entry name" value="FAD/NAD(P)-binding domain"/>
    <property type="match status" value="1"/>
</dbReference>
<proteinExistence type="predicted"/>
<dbReference type="AlphaFoldDB" id="A0A101A3F7"/>
<organism evidence="1 2">
    <name type="scientific">Mycobacterium lehmannii</name>
    <dbReference type="NCBI Taxonomy" id="2048550"/>
    <lineage>
        <taxon>Bacteria</taxon>
        <taxon>Bacillati</taxon>
        <taxon>Actinomycetota</taxon>
        <taxon>Actinomycetes</taxon>
        <taxon>Mycobacteriales</taxon>
        <taxon>Mycobacteriaceae</taxon>
        <taxon>Mycobacterium</taxon>
    </lineage>
</organism>
<dbReference type="InterPro" id="IPR036188">
    <property type="entry name" value="FAD/NAD-bd_sf"/>
</dbReference>
<dbReference type="PANTHER" id="PTHR10668:SF105">
    <property type="entry name" value="DEHYDROGENASE-RELATED"/>
    <property type="match status" value="1"/>
</dbReference>
<dbReference type="SUPFAM" id="SSF51905">
    <property type="entry name" value="FAD/NAD(P)-binding domain"/>
    <property type="match status" value="1"/>
</dbReference>
<accession>A0A101A3F7</accession>
<comment type="caution">
    <text evidence="1">The sequence shown here is derived from an EMBL/GenBank/DDBJ whole genome shotgun (WGS) entry which is preliminary data.</text>
</comment>
<dbReference type="EMBL" id="LQIR01000034">
    <property type="protein sequence ID" value="KUI12323.1"/>
    <property type="molecule type" value="Genomic_DNA"/>
</dbReference>
<evidence type="ECO:0000313" key="2">
    <source>
        <dbReference type="Proteomes" id="UP000053707"/>
    </source>
</evidence>
<dbReference type="PRINTS" id="PR00420">
    <property type="entry name" value="RNGMNOXGNASE"/>
</dbReference>
<sequence>MTWAVSDDSNASDVAVVGSGPNGLAAAVLFAAAGLSVTVVEAQSEPGGGVRTEELDLGVPLRHDLCSAVHPMAAASPFFRGFGLGERGVEFGFPDVSFAHPLDGAPAGIAYRSLDRTIEELGGSHSSDGRIWRRVMGPLVDAVETVRDIGLSDMRHPPASALTPKGLVAALTMAGRALELGTSVWDRVTDAHRCGAMLTGVGAHANTALPSLAGAGTALMLGSLAHAPGWPLPIGGSQVITDALLADLRARGATVLCDRRIESAAALPPARVYVFDTSVWTLAKVFGDRLAPRYRRALRRFRPGNGVAKVDFALSGPVPWADPRISAAGTVHLCGDRAQMKRAEADTTAGRHNERPMALLSQPTVVDATRIGAGGALPLWTYAHVPNGSTRDMTATMTAQIERFAPGFRDVIIGSRCIPAADLHRHNANYRGGDIAVGHVSLYRMAARPVAKWNPYRTSLPNVYLCSGATPPGPGVHGMSGVHAATRVLRQHFGIHSMPDIGP</sequence>
<dbReference type="Proteomes" id="UP000053707">
    <property type="component" value="Unassembled WGS sequence"/>
</dbReference>
<reference evidence="1 2" key="1">
    <citation type="submission" date="2016-01" db="EMBL/GenBank/DDBJ databases">
        <authorList>
            <consortium name="TB Trials Study Group"/>
            <person name="Sutton G."/>
            <person name="Brinkac L."/>
            <person name="Sanka R."/>
            <person name="Adams M."/>
            <person name="Lau E.L."/>
            <person name="Macaden R."/>
            <person name="Grewal H.M.S."/>
        </authorList>
    </citation>
    <scope>NUCLEOTIDE SEQUENCE [LARGE SCALE GENOMIC DNA]</scope>
    <source>
        <strain evidence="1 2">IS-1744</strain>
    </source>
</reference>